<organism evidence="1 2">
    <name type="scientific">Racocetra fulgida</name>
    <dbReference type="NCBI Taxonomy" id="60492"/>
    <lineage>
        <taxon>Eukaryota</taxon>
        <taxon>Fungi</taxon>
        <taxon>Fungi incertae sedis</taxon>
        <taxon>Mucoromycota</taxon>
        <taxon>Glomeromycotina</taxon>
        <taxon>Glomeromycetes</taxon>
        <taxon>Diversisporales</taxon>
        <taxon>Gigasporaceae</taxon>
        <taxon>Racocetra</taxon>
    </lineage>
</organism>
<dbReference type="EMBL" id="CAJVPZ010004407">
    <property type="protein sequence ID" value="CAG8545683.1"/>
    <property type="molecule type" value="Genomic_DNA"/>
</dbReference>
<comment type="caution">
    <text evidence="1">The sequence shown here is derived from an EMBL/GenBank/DDBJ whole genome shotgun (WGS) entry which is preliminary data.</text>
</comment>
<proteinExistence type="predicted"/>
<keyword evidence="2" id="KW-1185">Reference proteome</keyword>
<gene>
    <name evidence="1" type="ORF">RFULGI_LOCUS4419</name>
</gene>
<evidence type="ECO:0000313" key="1">
    <source>
        <dbReference type="EMBL" id="CAG8545683.1"/>
    </source>
</evidence>
<dbReference type="AlphaFoldDB" id="A0A9N9AZT4"/>
<name>A0A9N9AZT4_9GLOM</name>
<evidence type="ECO:0000313" key="2">
    <source>
        <dbReference type="Proteomes" id="UP000789396"/>
    </source>
</evidence>
<protein>
    <submittedName>
        <fullName evidence="1">8085_t:CDS:1</fullName>
    </submittedName>
</protein>
<dbReference type="Proteomes" id="UP000789396">
    <property type="component" value="Unassembled WGS sequence"/>
</dbReference>
<reference evidence="1" key="1">
    <citation type="submission" date="2021-06" db="EMBL/GenBank/DDBJ databases">
        <authorList>
            <person name="Kallberg Y."/>
            <person name="Tangrot J."/>
            <person name="Rosling A."/>
        </authorList>
    </citation>
    <scope>NUCLEOTIDE SEQUENCE</scope>
    <source>
        <strain evidence="1">IN212</strain>
    </source>
</reference>
<sequence>MYKKIEYGKIIEAETQLTVIQDQRLSVKLADGHEYYVDNIKDLIVYQGKGRPATKRLKAFNEENSKADSSKMHQNIREKRNDVAGICKCRLCHEIRHYASKCPNT</sequence>
<accession>A0A9N9AZT4</accession>
<dbReference type="OrthoDB" id="2420943at2759"/>